<dbReference type="EMBL" id="JAJAGQ010000017">
    <property type="protein sequence ID" value="KAJ8538588.1"/>
    <property type="molecule type" value="Genomic_DNA"/>
</dbReference>
<sequence length="186" mass="21179">MKNGLPPPIKIHSTHGKSQLIWPNNVPPYMQNYQNPAFQQIPPYLGYMFSGMQANPTYYPGMTWPQNPEDSSQGPSSESYYNWKNNPSSKNKKKYSNGDRHDNNNSSSNNDSDDYEDDKEMQHGKSSLRKVVIRNINDIASNRNEQSDHSSTEDSSVDEDGSVFISHPRRSIHFLNHISMSSPSCH</sequence>
<feature type="compositionally biased region" description="Low complexity" evidence="1">
    <location>
        <begin position="79"/>
        <end position="89"/>
    </location>
</feature>
<feature type="compositionally biased region" description="Polar residues" evidence="1">
    <location>
        <begin position="64"/>
        <end position="78"/>
    </location>
</feature>
<feature type="region of interest" description="Disordered" evidence="1">
    <location>
        <begin position="63"/>
        <end position="162"/>
    </location>
</feature>
<protein>
    <submittedName>
        <fullName evidence="2">Uncharacterized protein</fullName>
    </submittedName>
</protein>
<evidence type="ECO:0000256" key="1">
    <source>
        <dbReference type="SAM" id="MobiDB-lite"/>
    </source>
</evidence>
<keyword evidence="3" id="KW-1185">Reference proteome</keyword>
<dbReference type="AlphaFoldDB" id="A0A9Q1LNI1"/>
<name>A0A9Q1LNI1_9SOLA</name>
<organism evidence="2 3">
    <name type="scientific">Anisodus acutangulus</name>
    <dbReference type="NCBI Taxonomy" id="402998"/>
    <lineage>
        <taxon>Eukaryota</taxon>
        <taxon>Viridiplantae</taxon>
        <taxon>Streptophyta</taxon>
        <taxon>Embryophyta</taxon>
        <taxon>Tracheophyta</taxon>
        <taxon>Spermatophyta</taxon>
        <taxon>Magnoliopsida</taxon>
        <taxon>eudicotyledons</taxon>
        <taxon>Gunneridae</taxon>
        <taxon>Pentapetalae</taxon>
        <taxon>asterids</taxon>
        <taxon>lamiids</taxon>
        <taxon>Solanales</taxon>
        <taxon>Solanaceae</taxon>
        <taxon>Solanoideae</taxon>
        <taxon>Hyoscyameae</taxon>
        <taxon>Anisodus</taxon>
    </lineage>
</organism>
<evidence type="ECO:0000313" key="3">
    <source>
        <dbReference type="Proteomes" id="UP001152561"/>
    </source>
</evidence>
<reference evidence="3" key="1">
    <citation type="journal article" date="2023" name="Proc. Natl. Acad. Sci. U.S.A.">
        <title>Genomic and structural basis for evolution of tropane alkaloid biosynthesis.</title>
        <authorList>
            <person name="Wanga Y.-J."/>
            <person name="Taina T."/>
            <person name="Yua J.-Y."/>
            <person name="Lia J."/>
            <person name="Xua B."/>
            <person name="Chenc J."/>
            <person name="D'Auriad J.C."/>
            <person name="Huanga J.-P."/>
            <person name="Huanga S.-X."/>
        </authorList>
    </citation>
    <scope>NUCLEOTIDE SEQUENCE [LARGE SCALE GENOMIC DNA]</scope>
    <source>
        <strain evidence="3">cv. KIB-2019</strain>
    </source>
</reference>
<gene>
    <name evidence="2" type="ORF">K7X08_027809</name>
</gene>
<dbReference type="Proteomes" id="UP001152561">
    <property type="component" value="Unassembled WGS sequence"/>
</dbReference>
<proteinExistence type="predicted"/>
<comment type="caution">
    <text evidence="2">The sequence shown here is derived from an EMBL/GenBank/DDBJ whole genome shotgun (WGS) entry which is preliminary data.</text>
</comment>
<accession>A0A9Q1LNI1</accession>
<evidence type="ECO:0000313" key="2">
    <source>
        <dbReference type="EMBL" id="KAJ8538588.1"/>
    </source>
</evidence>